<sequence length="386" mass="42845">CRKTTRRSTGCACWTSAACWPGRCAPWCWATWGPTWSRWSAPARATTRASGARPGPRARRGKRRPTSSASTATSARWRRISRAPRGRRSSAAWRATRTWWWRTSRRGCWRGGGWGTASCRAATRGSSSAPSPATAAMGRRRRGPGTTSPCRRAPGGWPSRASRRARRPRWVWRWWTCSRARTPPSPCWPRCASGSAAGWGSGWRCRSGTPRWPVWRTSRRPRWSPAASRAAGGTRTPPSSHTRRSTRPTVCSWWPWATTRSGAACAVPSARPGWAPTCASPPTPAAWSTGRPWWARLPPCSARRRRSTGWRGWRGWASPARPCRAWAKRCATRPSPPTASGGWRADRSGAWGASRRRCACAARRPRCAARPRPWASTRTRCGRKAG</sequence>
<evidence type="ECO:0000256" key="1">
    <source>
        <dbReference type="SAM" id="MobiDB-lite"/>
    </source>
</evidence>
<accession>A0A6J4L070</accession>
<dbReference type="AlphaFoldDB" id="A0A6J4L070"/>
<feature type="non-terminal residue" evidence="2">
    <location>
        <position position="1"/>
    </location>
</feature>
<feature type="region of interest" description="Disordered" evidence="1">
    <location>
        <begin position="216"/>
        <end position="246"/>
    </location>
</feature>
<gene>
    <name evidence="2" type="ORF">AVDCRST_MAG68-1825</name>
</gene>
<feature type="compositionally biased region" description="Low complexity" evidence="1">
    <location>
        <begin position="66"/>
        <end position="75"/>
    </location>
</feature>
<feature type="compositionally biased region" description="Low complexity" evidence="1">
    <location>
        <begin position="144"/>
        <end position="160"/>
    </location>
</feature>
<feature type="region of interest" description="Disordered" evidence="1">
    <location>
        <begin position="119"/>
        <end position="162"/>
    </location>
</feature>
<protein>
    <submittedName>
        <fullName evidence="2">L-carnitine dehydratase/bile acid-inducible protein F</fullName>
    </submittedName>
</protein>
<organism evidence="2">
    <name type="scientific">uncultured Gemmatimonadota bacterium</name>
    <dbReference type="NCBI Taxonomy" id="203437"/>
    <lineage>
        <taxon>Bacteria</taxon>
        <taxon>Pseudomonadati</taxon>
        <taxon>Gemmatimonadota</taxon>
        <taxon>environmental samples</taxon>
    </lineage>
</organism>
<proteinExistence type="predicted"/>
<feature type="non-terminal residue" evidence="2">
    <location>
        <position position="386"/>
    </location>
</feature>
<feature type="compositionally biased region" description="Low complexity" evidence="1">
    <location>
        <begin position="119"/>
        <end position="137"/>
    </location>
</feature>
<name>A0A6J4L070_9BACT</name>
<feature type="region of interest" description="Disordered" evidence="1">
    <location>
        <begin position="42"/>
        <end position="89"/>
    </location>
</feature>
<feature type="compositionally biased region" description="Basic residues" evidence="1">
    <location>
        <begin position="56"/>
        <end position="65"/>
    </location>
</feature>
<evidence type="ECO:0000313" key="2">
    <source>
        <dbReference type="EMBL" id="CAA9320446.1"/>
    </source>
</evidence>
<feature type="compositionally biased region" description="Basic residues" evidence="1">
    <location>
        <begin position="76"/>
        <end position="88"/>
    </location>
</feature>
<reference evidence="2" key="1">
    <citation type="submission" date="2020-02" db="EMBL/GenBank/DDBJ databases">
        <authorList>
            <person name="Meier V. D."/>
        </authorList>
    </citation>
    <scope>NUCLEOTIDE SEQUENCE</scope>
    <source>
        <strain evidence="2">AVDCRST_MAG68</strain>
    </source>
</reference>
<dbReference type="EMBL" id="CADCTW010000092">
    <property type="protein sequence ID" value="CAA9320446.1"/>
    <property type="molecule type" value="Genomic_DNA"/>
</dbReference>